<protein>
    <recommendedName>
        <fullName evidence="3">Lipoprotein</fullName>
    </recommendedName>
</protein>
<evidence type="ECO:0000313" key="1">
    <source>
        <dbReference type="EMBL" id="NKN31730.1"/>
    </source>
</evidence>
<name>A0ABX1I2X8_9GAMM</name>
<sequence length="150" mass="16294">MSIGQRSLLLFGAVLLAGCSAPGEDVRITLCKTLVLTQTQGAASDWQIETRQPGSYQDLEVRVRFTTAGGQRAEAQCFYPYRAVEDDALALAEPLSVYGTAPTRMRIDGREFSRQALAEAVSEAMGTQARAWIEGMREGLEQAARELGGH</sequence>
<evidence type="ECO:0008006" key="3">
    <source>
        <dbReference type="Google" id="ProtNLM"/>
    </source>
</evidence>
<dbReference type="RefSeq" id="WP_168665554.1">
    <property type="nucleotide sequence ID" value="NZ_JAAXKX010000001.1"/>
</dbReference>
<dbReference type="EMBL" id="JAAXKX010000001">
    <property type="protein sequence ID" value="NKN31730.1"/>
    <property type="molecule type" value="Genomic_DNA"/>
</dbReference>
<accession>A0ABX1I2X8</accession>
<comment type="caution">
    <text evidence="1">The sequence shown here is derived from an EMBL/GenBank/DDBJ whole genome shotgun (WGS) entry which is preliminary data.</text>
</comment>
<organism evidence="1 2">
    <name type="scientific">Marichromatium bheemlicum</name>
    <dbReference type="NCBI Taxonomy" id="365339"/>
    <lineage>
        <taxon>Bacteria</taxon>
        <taxon>Pseudomonadati</taxon>
        <taxon>Pseudomonadota</taxon>
        <taxon>Gammaproteobacteria</taxon>
        <taxon>Chromatiales</taxon>
        <taxon>Chromatiaceae</taxon>
        <taxon>Marichromatium</taxon>
    </lineage>
</organism>
<proteinExistence type="predicted"/>
<gene>
    <name evidence="1" type="ORF">HF203_00630</name>
</gene>
<dbReference type="Proteomes" id="UP000740754">
    <property type="component" value="Unassembled WGS sequence"/>
</dbReference>
<reference evidence="1 2" key="1">
    <citation type="submission" date="2020-04" db="EMBL/GenBank/DDBJ databases">
        <title>Draft Whole-Genome sequence of Marichromatium bheemlicum DSM 18632, type strain.</title>
        <authorList>
            <person name="Kyndt J.A."/>
            <person name="Meyer T.E."/>
        </authorList>
    </citation>
    <scope>NUCLEOTIDE SEQUENCE [LARGE SCALE GENOMIC DNA]</scope>
    <source>
        <strain evidence="1 2">DSM 18632</strain>
    </source>
</reference>
<keyword evidence="2" id="KW-1185">Reference proteome</keyword>
<evidence type="ECO:0000313" key="2">
    <source>
        <dbReference type="Proteomes" id="UP000740754"/>
    </source>
</evidence>
<dbReference type="PROSITE" id="PS51257">
    <property type="entry name" value="PROKAR_LIPOPROTEIN"/>
    <property type="match status" value="1"/>
</dbReference>